<gene>
    <name evidence="1" type="ORF">OF850_18415</name>
</gene>
<reference evidence="1 2" key="1">
    <citation type="submission" date="2022-10" db="EMBL/GenBank/DDBJ databases">
        <title>Roseococcus glaciei nov., sp. nov., isolated from glacier.</title>
        <authorList>
            <person name="Liu Q."/>
            <person name="Xin Y.-H."/>
        </authorList>
    </citation>
    <scope>NUCLEOTIDE SEQUENCE [LARGE SCALE GENOMIC DNA]</scope>
    <source>
        <strain evidence="1 2">MDT2-1-1</strain>
    </source>
</reference>
<dbReference type="Proteomes" id="UP001526430">
    <property type="component" value="Unassembled WGS sequence"/>
</dbReference>
<evidence type="ECO:0000313" key="2">
    <source>
        <dbReference type="Proteomes" id="UP001526430"/>
    </source>
</evidence>
<organism evidence="1 2">
    <name type="scientific">Sabulicella glaciei</name>
    <dbReference type="NCBI Taxonomy" id="2984948"/>
    <lineage>
        <taxon>Bacteria</taxon>
        <taxon>Pseudomonadati</taxon>
        <taxon>Pseudomonadota</taxon>
        <taxon>Alphaproteobacteria</taxon>
        <taxon>Acetobacterales</taxon>
        <taxon>Acetobacteraceae</taxon>
        <taxon>Sabulicella</taxon>
    </lineage>
</organism>
<name>A0ABT3NZL3_9PROT</name>
<comment type="caution">
    <text evidence="1">The sequence shown here is derived from an EMBL/GenBank/DDBJ whole genome shotgun (WGS) entry which is preliminary data.</text>
</comment>
<evidence type="ECO:0000313" key="1">
    <source>
        <dbReference type="EMBL" id="MCW8087604.1"/>
    </source>
</evidence>
<accession>A0ABT3NZL3</accession>
<keyword evidence="2" id="KW-1185">Reference proteome</keyword>
<dbReference type="RefSeq" id="WP_301591810.1">
    <property type="nucleotide sequence ID" value="NZ_JAPFQI010000018.1"/>
</dbReference>
<sequence>MSRDELPLLPLAASLHLADRHFFSLSCRGCQRMVDMGVRRAVRLANGQRTEDWLARLRCIECGSRGASIQFRADTRNAEAIARDGPLPVCQEE</sequence>
<protein>
    <submittedName>
        <fullName evidence="1">Uncharacterized protein</fullName>
    </submittedName>
</protein>
<dbReference type="EMBL" id="JAPFQI010000018">
    <property type="protein sequence ID" value="MCW8087604.1"/>
    <property type="molecule type" value="Genomic_DNA"/>
</dbReference>
<proteinExistence type="predicted"/>